<dbReference type="InterPro" id="IPR009100">
    <property type="entry name" value="AcylCoA_DH/oxidase_NM_dom_sf"/>
</dbReference>
<feature type="domain" description="Acyl-CoA dehydrogenase/oxidase N-terminal" evidence="8">
    <location>
        <begin position="6"/>
        <end position="117"/>
    </location>
</feature>
<comment type="similarity">
    <text evidence="2 5">Belongs to the acyl-CoA dehydrogenase family.</text>
</comment>
<dbReference type="AlphaFoldDB" id="A0A0K1EK13"/>
<dbReference type="InterPro" id="IPR013786">
    <property type="entry name" value="AcylCoA_DH/ox_N"/>
</dbReference>
<dbReference type="InterPro" id="IPR006091">
    <property type="entry name" value="Acyl-CoA_Oxase/DH_mid-dom"/>
</dbReference>
<dbReference type="Pfam" id="PF02770">
    <property type="entry name" value="Acyl-CoA_dh_M"/>
    <property type="match status" value="1"/>
</dbReference>
<evidence type="ECO:0000256" key="3">
    <source>
        <dbReference type="ARBA" id="ARBA00022630"/>
    </source>
</evidence>
<evidence type="ECO:0000259" key="6">
    <source>
        <dbReference type="Pfam" id="PF00441"/>
    </source>
</evidence>
<keyword evidence="4 5" id="KW-0274">FAD</keyword>
<evidence type="ECO:0000259" key="7">
    <source>
        <dbReference type="Pfam" id="PF02770"/>
    </source>
</evidence>
<evidence type="ECO:0000256" key="2">
    <source>
        <dbReference type="ARBA" id="ARBA00009347"/>
    </source>
</evidence>
<dbReference type="GO" id="GO:0003995">
    <property type="term" value="F:acyl-CoA dehydrogenase activity"/>
    <property type="evidence" value="ECO:0007669"/>
    <property type="project" value="InterPro"/>
</dbReference>
<keyword evidence="5" id="KW-0560">Oxidoreductase</keyword>
<dbReference type="Pfam" id="PF00441">
    <property type="entry name" value="Acyl-CoA_dh_1"/>
    <property type="match status" value="1"/>
</dbReference>
<dbReference type="Proteomes" id="UP000067626">
    <property type="component" value="Chromosome"/>
</dbReference>
<name>A0A0K1EK13_CHOCO</name>
<accession>A0A0K1EK13</accession>
<dbReference type="PROSITE" id="PS00072">
    <property type="entry name" value="ACYL_COA_DH_1"/>
    <property type="match status" value="1"/>
</dbReference>
<dbReference type="InterPro" id="IPR037069">
    <property type="entry name" value="AcylCoA_DH/ox_N_sf"/>
</dbReference>
<keyword evidence="3 5" id="KW-0285">Flavoprotein</keyword>
<dbReference type="SUPFAM" id="SSF56645">
    <property type="entry name" value="Acyl-CoA dehydrogenase NM domain-like"/>
    <property type="match status" value="1"/>
</dbReference>
<organism evidence="9 10">
    <name type="scientific">Chondromyces crocatus</name>
    <dbReference type="NCBI Taxonomy" id="52"/>
    <lineage>
        <taxon>Bacteria</taxon>
        <taxon>Pseudomonadati</taxon>
        <taxon>Myxococcota</taxon>
        <taxon>Polyangia</taxon>
        <taxon>Polyangiales</taxon>
        <taxon>Polyangiaceae</taxon>
        <taxon>Chondromyces</taxon>
    </lineage>
</organism>
<evidence type="ECO:0000256" key="1">
    <source>
        <dbReference type="ARBA" id="ARBA00001974"/>
    </source>
</evidence>
<protein>
    <submittedName>
        <fullName evidence="9">Acyl-CoA dehydrogenase</fullName>
    </submittedName>
</protein>
<evidence type="ECO:0000313" key="10">
    <source>
        <dbReference type="Proteomes" id="UP000067626"/>
    </source>
</evidence>
<dbReference type="PIRSF" id="PIRSF016578">
    <property type="entry name" value="HsaA"/>
    <property type="match status" value="1"/>
</dbReference>
<dbReference type="GO" id="GO:0050660">
    <property type="term" value="F:flavin adenine dinucleotide binding"/>
    <property type="evidence" value="ECO:0007669"/>
    <property type="project" value="InterPro"/>
</dbReference>
<keyword evidence="10" id="KW-1185">Reference proteome</keyword>
<sequence length="380" mass="41515">MRLELTPQQKAAHAGYRAFVDEELVPRADAFDRDERTPAEIIRKLAQKGYLGSVVPREGGEAPADMITYGLLHQEIGRGCSSLRSLVTVHDMVAATVLRWGSPVQRERWLPGLRRGDLLGAFALSEPEAGSDAGSILTRAILDGDEYVLDGRKQWITYGQLADLFLIFAQCDGAPAAFLVERSTPGLTTVPISGMLGFRASMLAEIHLKGCRIPRGHLVGRPGFGISHVATMALDLGRYGVAWGSVGIAQACLEASIQYASERKQFGVYLQEHQLVQQKLTDMLTQVQAARLMCYQAGYARDARDPQALVLTLMAKYFASTAANRIASDAVQIHGANGCSPGFSVQRYMRDAKIMEIIEGSTQIQQALIAKQGCQWFARC</sequence>
<dbReference type="Gene3D" id="2.40.110.10">
    <property type="entry name" value="Butyryl-CoA Dehydrogenase, subunit A, domain 2"/>
    <property type="match status" value="1"/>
</dbReference>
<evidence type="ECO:0000256" key="5">
    <source>
        <dbReference type="RuleBase" id="RU362125"/>
    </source>
</evidence>
<feature type="domain" description="Acyl-CoA oxidase/dehydrogenase middle" evidence="7">
    <location>
        <begin position="121"/>
        <end position="211"/>
    </location>
</feature>
<evidence type="ECO:0000313" key="9">
    <source>
        <dbReference type="EMBL" id="AKT41194.1"/>
    </source>
</evidence>
<comment type="cofactor">
    <cofactor evidence="1 5">
        <name>FAD</name>
        <dbReference type="ChEBI" id="CHEBI:57692"/>
    </cofactor>
</comment>
<dbReference type="Gene3D" id="1.20.140.10">
    <property type="entry name" value="Butyryl-CoA Dehydrogenase, subunit A, domain 3"/>
    <property type="match status" value="1"/>
</dbReference>
<dbReference type="FunFam" id="1.20.140.10:FF:000004">
    <property type="entry name" value="Acyl-CoA dehydrogenase FadE25"/>
    <property type="match status" value="1"/>
</dbReference>
<dbReference type="RefSeq" id="WP_050433006.1">
    <property type="nucleotide sequence ID" value="NZ_CP012159.1"/>
</dbReference>
<dbReference type="EMBL" id="CP012159">
    <property type="protein sequence ID" value="AKT41194.1"/>
    <property type="molecule type" value="Genomic_DNA"/>
</dbReference>
<feature type="domain" description="Acyl-CoA dehydrogenase/oxidase C-terminal" evidence="6">
    <location>
        <begin position="228"/>
        <end position="372"/>
    </location>
</feature>
<evidence type="ECO:0000259" key="8">
    <source>
        <dbReference type="Pfam" id="PF02771"/>
    </source>
</evidence>
<dbReference type="SUPFAM" id="SSF47203">
    <property type="entry name" value="Acyl-CoA dehydrogenase C-terminal domain-like"/>
    <property type="match status" value="1"/>
</dbReference>
<dbReference type="PANTHER" id="PTHR43884:SF12">
    <property type="entry name" value="ISOVALERYL-COA DEHYDROGENASE, MITOCHONDRIAL-RELATED"/>
    <property type="match status" value="1"/>
</dbReference>
<dbReference type="KEGG" id="ccro:CMC5_053550"/>
<dbReference type="InterPro" id="IPR046373">
    <property type="entry name" value="Acyl-CoA_Oxase/DH_mid-dom_sf"/>
</dbReference>
<dbReference type="PATRIC" id="fig|52.7.peg.5931"/>
<dbReference type="InterPro" id="IPR036250">
    <property type="entry name" value="AcylCo_DH-like_C"/>
</dbReference>
<dbReference type="PANTHER" id="PTHR43884">
    <property type="entry name" value="ACYL-COA DEHYDROGENASE"/>
    <property type="match status" value="1"/>
</dbReference>
<reference evidence="9 10" key="1">
    <citation type="submission" date="2015-07" db="EMBL/GenBank/DDBJ databases">
        <title>Genome analysis of myxobacterium Chondromyces crocatus Cm c5 reveals a high potential for natural compound synthesis and the genetic basis for the loss of fruiting body formation.</title>
        <authorList>
            <person name="Zaburannyi N."/>
            <person name="Bunk B."/>
            <person name="Maier J."/>
            <person name="Overmann J."/>
            <person name="Mueller R."/>
        </authorList>
    </citation>
    <scope>NUCLEOTIDE SEQUENCE [LARGE SCALE GENOMIC DNA]</scope>
    <source>
        <strain evidence="9 10">Cm c5</strain>
    </source>
</reference>
<dbReference type="Pfam" id="PF02771">
    <property type="entry name" value="Acyl-CoA_dh_N"/>
    <property type="match status" value="1"/>
</dbReference>
<dbReference type="Gene3D" id="1.10.540.10">
    <property type="entry name" value="Acyl-CoA dehydrogenase/oxidase, N-terminal domain"/>
    <property type="match status" value="1"/>
</dbReference>
<dbReference type="OrthoDB" id="7807987at2"/>
<dbReference type="STRING" id="52.CMC5_053550"/>
<evidence type="ECO:0000256" key="4">
    <source>
        <dbReference type="ARBA" id="ARBA00022827"/>
    </source>
</evidence>
<gene>
    <name evidence="9" type="primary">fadE</name>
    <name evidence="9" type="ORF">CMC5_053550</name>
</gene>
<dbReference type="InterPro" id="IPR009075">
    <property type="entry name" value="AcylCo_DH/oxidase_C"/>
</dbReference>
<proteinExistence type="inferred from homology"/>
<dbReference type="InterPro" id="IPR006089">
    <property type="entry name" value="Acyl-CoA_DH_CS"/>
</dbReference>